<dbReference type="PIRSF" id="PIRSF029730">
    <property type="entry name" value="UCP029730"/>
    <property type="match status" value="1"/>
</dbReference>
<dbReference type="SUPFAM" id="SSF53187">
    <property type="entry name" value="Zn-dependent exopeptidases"/>
    <property type="match status" value="1"/>
</dbReference>
<reference evidence="1 2" key="1">
    <citation type="submission" date="2017-08" db="EMBL/GenBank/DDBJ databases">
        <title>Infants hospitalized years apart are colonized by the same room-sourced microbial strains.</title>
        <authorList>
            <person name="Brooks B."/>
            <person name="Olm M.R."/>
            <person name="Firek B.A."/>
            <person name="Baker R."/>
            <person name="Thomas B.C."/>
            <person name="Morowitz M.J."/>
            <person name="Banfield J.F."/>
        </authorList>
    </citation>
    <scope>NUCLEOTIDE SEQUENCE [LARGE SCALE GENOMIC DNA]</scope>
    <source>
        <strain evidence="1">S2_018_000_R2_101</strain>
    </source>
</reference>
<accession>A0A2W5A635</accession>
<sequence length="241" mass="25906">MSAAAEHITGTGESDILLIVDHASNAVPADIDLGVGRDALDDHIGYDIGAAALARALAARLGSDAILGTVSRLVVDLHRERDHPRLIPETSDGQTIPGNADLDDAARQARIARFWTPYHDAVAHRIATRRPAFLVAVHSFTPALATTGEARPWPVGILYNEDERAARIAIDLLRAAGFETGDNEPYSGKLLNATLNRHGEANGIAYISIEVRNDELRDPAGVARWGDILTPIIAEVRNRLA</sequence>
<gene>
    <name evidence="1" type="ORF">DI623_11835</name>
</gene>
<dbReference type="InterPro" id="IPR007709">
    <property type="entry name" value="N-FG_amidohydro"/>
</dbReference>
<comment type="caution">
    <text evidence="1">The sequence shown here is derived from an EMBL/GenBank/DDBJ whole genome shotgun (WGS) entry which is preliminary data.</text>
</comment>
<dbReference type="EMBL" id="QFNN01000079">
    <property type="protein sequence ID" value="PZO88866.1"/>
    <property type="molecule type" value="Genomic_DNA"/>
</dbReference>
<evidence type="ECO:0000313" key="2">
    <source>
        <dbReference type="Proteomes" id="UP000249066"/>
    </source>
</evidence>
<organism evidence="1 2">
    <name type="scientific">Sphingomonas sanxanigenens</name>
    <dbReference type="NCBI Taxonomy" id="397260"/>
    <lineage>
        <taxon>Bacteria</taxon>
        <taxon>Pseudomonadati</taxon>
        <taxon>Pseudomonadota</taxon>
        <taxon>Alphaproteobacteria</taxon>
        <taxon>Sphingomonadales</taxon>
        <taxon>Sphingomonadaceae</taxon>
        <taxon>Sphingomonas</taxon>
    </lineage>
</organism>
<protein>
    <submittedName>
        <fullName evidence="1">N-formylglutamate amidohydrolase</fullName>
    </submittedName>
</protein>
<dbReference type="Proteomes" id="UP000249066">
    <property type="component" value="Unassembled WGS sequence"/>
</dbReference>
<dbReference type="AlphaFoldDB" id="A0A2W5A635"/>
<proteinExistence type="predicted"/>
<dbReference type="InterPro" id="IPR011227">
    <property type="entry name" value="UCP029730"/>
</dbReference>
<dbReference type="Gene3D" id="3.40.630.40">
    <property type="entry name" value="Zn-dependent exopeptidases"/>
    <property type="match status" value="1"/>
</dbReference>
<dbReference type="Pfam" id="PF05013">
    <property type="entry name" value="FGase"/>
    <property type="match status" value="1"/>
</dbReference>
<keyword evidence="1" id="KW-0378">Hydrolase</keyword>
<evidence type="ECO:0000313" key="1">
    <source>
        <dbReference type="EMBL" id="PZO88866.1"/>
    </source>
</evidence>
<name>A0A2W5A635_9SPHN</name>
<dbReference type="GO" id="GO:0016787">
    <property type="term" value="F:hydrolase activity"/>
    <property type="evidence" value="ECO:0007669"/>
    <property type="project" value="UniProtKB-KW"/>
</dbReference>